<evidence type="ECO:0000256" key="2">
    <source>
        <dbReference type="SAM" id="Coils"/>
    </source>
</evidence>
<name>A0ABR2V0E6_9PEZI</name>
<dbReference type="Gene3D" id="1.25.40.20">
    <property type="entry name" value="Ankyrin repeat-containing domain"/>
    <property type="match status" value="1"/>
</dbReference>
<organism evidence="4 5">
    <name type="scientific">Seiridium unicorne</name>
    <dbReference type="NCBI Taxonomy" id="138068"/>
    <lineage>
        <taxon>Eukaryota</taxon>
        <taxon>Fungi</taxon>
        <taxon>Dikarya</taxon>
        <taxon>Ascomycota</taxon>
        <taxon>Pezizomycotina</taxon>
        <taxon>Sordariomycetes</taxon>
        <taxon>Xylariomycetidae</taxon>
        <taxon>Amphisphaeriales</taxon>
        <taxon>Sporocadaceae</taxon>
        <taxon>Seiridium</taxon>
    </lineage>
</organism>
<dbReference type="InterPro" id="IPR036864">
    <property type="entry name" value="Zn2-C6_fun-type_DNA-bd_sf"/>
</dbReference>
<comment type="caution">
    <text evidence="4">The sequence shown here is derived from an EMBL/GenBank/DDBJ whole genome shotgun (WGS) entry which is preliminary data.</text>
</comment>
<dbReference type="InterPro" id="IPR036770">
    <property type="entry name" value="Ankyrin_rpt-contain_sf"/>
</dbReference>
<evidence type="ECO:0000313" key="5">
    <source>
        <dbReference type="Proteomes" id="UP001408356"/>
    </source>
</evidence>
<dbReference type="Pfam" id="PF00172">
    <property type="entry name" value="Zn_clus"/>
    <property type="match status" value="1"/>
</dbReference>
<dbReference type="SUPFAM" id="SSF48403">
    <property type="entry name" value="Ankyrin repeat"/>
    <property type="match status" value="1"/>
</dbReference>
<feature type="domain" description="Zn(2)-C6 fungal-type" evidence="3">
    <location>
        <begin position="385"/>
        <end position="415"/>
    </location>
</feature>
<dbReference type="CDD" id="cd12148">
    <property type="entry name" value="fungal_TF_MHR"/>
    <property type="match status" value="1"/>
</dbReference>
<dbReference type="Gene3D" id="4.10.240.10">
    <property type="entry name" value="Zn(2)-C6 fungal-type DNA-binding domain"/>
    <property type="match status" value="1"/>
</dbReference>
<dbReference type="SMART" id="SM00066">
    <property type="entry name" value="GAL4"/>
    <property type="match status" value="1"/>
</dbReference>
<dbReference type="InterPro" id="IPR001138">
    <property type="entry name" value="Zn2Cys6_DnaBD"/>
</dbReference>
<dbReference type="InterPro" id="IPR050987">
    <property type="entry name" value="AtrR-like"/>
</dbReference>
<evidence type="ECO:0000256" key="1">
    <source>
        <dbReference type="ARBA" id="ARBA00023242"/>
    </source>
</evidence>
<gene>
    <name evidence="4" type="ORF">SUNI508_06946</name>
</gene>
<dbReference type="CDD" id="cd00067">
    <property type="entry name" value="GAL4"/>
    <property type="match status" value="1"/>
</dbReference>
<proteinExistence type="predicted"/>
<keyword evidence="2" id="KW-0175">Coiled coil</keyword>
<dbReference type="PROSITE" id="PS50048">
    <property type="entry name" value="ZN2_CY6_FUNGAL_2"/>
    <property type="match status" value="1"/>
</dbReference>
<protein>
    <submittedName>
        <fullName evidence="4">Zn(2)-C6 fungal-type domain-containing protein</fullName>
    </submittedName>
</protein>
<dbReference type="Proteomes" id="UP001408356">
    <property type="component" value="Unassembled WGS sequence"/>
</dbReference>
<dbReference type="SUPFAM" id="SSF57701">
    <property type="entry name" value="Zn2/Cys6 DNA-binding domain"/>
    <property type="match status" value="1"/>
</dbReference>
<dbReference type="PANTHER" id="PTHR46910:SF25">
    <property type="entry name" value="ABC-TRANSPORTER-REGULATING TRANSCRIPTION FACTOR"/>
    <property type="match status" value="1"/>
</dbReference>
<keyword evidence="5" id="KW-1185">Reference proteome</keyword>
<dbReference type="EMBL" id="JARVKF010000279">
    <property type="protein sequence ID" value="KAK9419940.1"/>
    <property type="molecule type" value="Genomic_DNA"/>
</dbReference>
<sequence length="625" mass="68709">MSSIIDEKAVAMDAESRKAALKGLSEAVNTNDIASIEALFATKQLNSSDATKELKHFGWGQRFSQREGSTNVLKCMLEKGGNPNAIDIRRVPSLDKLKLLFEHGFDIKGQGHLVLEDVVDSRETLGWLIDHGVDINCPDSSRTTRGVECYKGEFDHSLGVLNNAAARGDIAMFDYLISRGADLSRSRALHHASRCRDPTKTEAMILHLINNYGLDVDEVKDEGLRNITFTYNRVLDTGTPLNCAVVHRNMAALTTLLKQGANPNSGPNGRQSYEAPANTAIMPNNRRPWVEALEPLFKAGADPSGTLIQAVESDDIEAAKICLKYGGELAEVFEVEGEKIEDDTNSDNETPDIDFISDEMRMLFQEWKQSNTRHRTLPQRVKVHACDVCYRKRIKCDGQKPVCSHCVLYHAACTFDAPHRKAPGRRQKPSNAAHDLQARVEILEASLNQALQKIHELESKDEAIAATFGPSSSSGIQADLSNLEKTQSHNGFLELPPLHEVLSATQNYLATFNSVIPLFNPDKLLRTVNQWYASENQGDYTTWAAINTVLALAHREVPSGEATSSKNAAKYIRNAQSVLADVVMGDAKLLTVQVLVGMTMIFQGVQDLKPAAMLIAIALRLAPGA</sequence>
<accession>A0ABR2V0E6</accession>
<feature type="coiled-coil region" evidence="2">
    <location>
        <begin position="433"/>
        <end position="460"/>
    </location>
</feature>
<evidence type="ECO:0000259" key="3">
    <source>
        <dbReference type="PROSITE" id="PS50048"/>
    </source>
</evidence>
<reference evidence="4 5" key="1">
    <citation type="journal article" date="2024" name="J. Plant Pathol.">
        <title>Sequence and assembly of the genome of Seiridium unicorne, isolate CBS 538.82, causal agent of cypress canker disease.</title>
        <authorList>
            <person name="Scali E."/>
            <person name="Rocca G.D."/>
            <person name="Danti R."/>
            <person name="Garbelotto M."/>
            <person name="Barberini S."/>
            <person name="Baroncelli R."/>
            <person name="Emiliani G."/>
        </authorList>
    </citation>
    <scope>NUCLEOTIDE SEQUENCE [LARGE SCALE GENOMIC DNA]</scope>
    <source>
        <strain evidence="4 5">BM-138-508</strain>
    </source>
</reference>
<keyword evidence="1" id="KW-0539">Nucleus</keyword>
<evidence type="ECO:0000313" key="4">
    <source>
        <dbReference type="EMBL" id="KAK9419940.1"/>
    </source>
</evidence>
<dbReference type="PANTHER" id="PTHR46910">
    <property type="entry name" value="TRANSCRIPTION FACTOR PDR1"/>
    <property type="match status" value="1"/>
</dbReference>